<evidence type="ECO:0000256" key="11">
    <source>
        <dbReference type="ARBA" id="ARBA00023316"/>
    </source>
</evidence>
<dbReference type="InterPro" id="IPR018044">
    <property type="entry name" value="Peptidase_S11"/>
</dbReference>
<dbReference type="InterPro" id="IPR001967">
    <property type="entry name" value="Peptidase_S11_N"/>
</dbReference>
<dbReference type="GO" id="GO:0009002">
    <property type="term" value="F:serine-type D-Ala-D-Ala carboxypeptidase activity"/>
    <property type="evidence" value="ECO:0007669"/>
    <property type="project" value="UniProtKB-EC"/>
</dbReference>
<feature type="active site" description="Acyl-ester intermediate" evidence="13">
    <location>
        <position position="64"/>
    </location>
</feature>
<evidence type="ECO:0000256" key="9">
    <source>
        <dbReference type="ARBA" id="ARBA00022960"/>
    </source>
</evidence>
<feature type="signal peptide" evidence="16">
    <location>
        <begin position="1"/>
        <end position="21"/>
    </location>
</feature>
<evidence type="ECO:0000256" key="15">
    <source>
        <dbReference type="RuleBase" id="RU004016"/>
    </source>
</evidence>
<dbReference type="GO" id="GO:0009252">
    <property type="term" value="P:peptidoglycan biosynthetic process"/>
    <property type="evidence" value="ECO:0007669"/>
    <property type="project" value="UniProtKB-UniPathway"/>
</dbReference>
<feature type="chain" id="PRO_5038542734" description="serine-type D-Ala-D-Ala carboxypeptidase" evidence="16">
    <location>
        <begin position="22"/>
        <end position="444"/>
    </location>
</feature>
<dbReference type="Proteomes" id="UP000030528">
    <property type="component" value="Unassembled WGS sequence"/>
</dbReference>
<comment type="catalytic activity">
    <reaction evidence="12">
        <text>Preferential cleavage: (Ac)2-L-Lys-D-Ala-|-D-Ala. Also transpeptidation of peptidyl-alanyl moieties that are N-acyl substituents of D-alanine.</text>
        <dbReference type="EC" id="3.4.16.4"/>
    </reaction>
</comment>
<accession>A0A0A5GQZ6</accession>
<dbReference type="InterPro" id="IPR012338">
    <property type="entry name" value="Beta-lactam/transpept-like"/>
</dbReference>
<keyword evidence="11" id="KW-0961">Cell wall biogenesis/degradation</keyword>
<evidence type="ECO:0000256" key="7">
    <source>
        <dbReference type="ARBA" id="ARBA00022729"/>
    </source>
</evidence>
<dbReference type="OrthoDB" id="9791132at2"/>
<dbReference type="PANTHER" id="PTHR21581:SF11">
    <property type="entry name" value="D-ALANYL-D-ALANINE CARBOXYPEPTIDASE DACA"/>
    <property type="match status" value="1"/>
</dbReference>
<dbReference type="Pfam" id="PF07943">
    <property type="entry name" value="PBP5_C"/>
    <property type="match status" value="1"/>
</dbReference>
<evidence type="ECO:0000256" key="12">
    <source>
        <dbReference type="ARBA" id="ARBA00034000"/>
    </source>
</evidence>
<keyword evidence="5 18" id="KW-0121">Carboxypeptidase</keyword>
<comment type="pathway">
    <text evidence="2">Cell wall biogenesis; peptidoglycan biosynthesis.</text>
</comment>
<dbReference type="EMBL" id="AVPE01000001">
    <property type="protein sequence ID" value="KGX93663.1"/>
    <property type="molecule type" value="Genomic_DNA"/>
</dbReference>
<dbReference type="Gene3D" id="2.60.410.10">
    <property type="entry name" value="D-Ala-D-Ala carboxypeptidase, C-terminal domain"/>
    <property type="match status" value="1"/>
</dbReference>
<dbReference type="InterPro" id="IPR037167">
    <property type="entry name" value="Peptidase_S11_C_sf"/>
</dbReference>
<evidence type="ECO:0000256" key="2">
    <source>
        <dbReference type="ARBA" id="ARBA00004752"/>
    </source>
</evidence>
<gene>
    <name evidence="18" type="ORF">N781_00135</name>
</gene>
<name>A0A0A5GQZ6_9BACI</name>
<keyword evidence="6" id="KW-0645">Protease</keyword>
<comment type="caution">
    <text evidence="18">The sequence shown here is derived from an EMBL/GenBank/DDBJ whole genome shotgun (WGS) entry which is preliminary data.</text>
</comment>
<evidence type="ECO:0000256" key="6">
    <source>
        <dbReference type="ARBA" id="ARBA00022670"/>
    </source>
</evidence>
<dbReference type="SUPFAM" id="SSF56601">
    <property type="entry name" value="beta-lactamase/transpeptidase-like"/>
    <property type="match status" value="1"/>
</dbReference>
<keyword evidence="8" id="KW-0378">Hydrolase</keyword>
<dbReference type="SUPFAM" id="SSF69189">
    <property type="entry name" value="Penicillin-binding protein associated domain"/>
    <property type="match status" value="1"/>
</dbReference>
<evidence type="ECO:0000313" key="18">
    <source>
        <dbReference type="EMBL" id="KGX93663.1"/>
    </source>
</evidence>
<dbReference type="InterPro" id="IPR012907">
    <property type="entry name" value="Peptidase_S11_C"/>
</dbReference>
<protein>
    <recommendedName>
        <fullName evidence="4">serine-type D-Ala-D-Ala carboxypeptidase</fullName>
        <ecNumber evidence="4">3.4.16.4</ecNumber>
    </recommendedName>
</protein>
<feature type="active site" evidence="13">
    <location>
        <position position="128"/>
    </location>
</feature>
<dbReference type="GO" id="GO:0071555">
    <property type="term" value="P:cell wall organization"/>
    <property type="evidence" value="ECO:0007669"/>
    <property type="project" value="UniProtKB-KW"/>
</dbReference>
<dbReference type="GO" id="GO:0008360">
    <property type="term" value="P:regulation of cell shape"/>
    <property type="evidence" value="ECO:0007669"/>
    <property type="project" value="UniProtKB-KW"/>
</dbReference>
<comment type="function">
    <text evidence="1">Removes C-terminal D-alanyl residues from sugar-peptide cell wall precursors.</text>
</comment>
<organism evidence="18 19">
    <name type="scientific">Pontibacillus halophilus JSM 076056 = DSM 19796</name>
    <dbReference type="NCBI Taxonomy" id="1385510"/>
    <lineage>
        <taxon>Bacteria</taxon>
        <taxon>Bacillati</taxon>
        <taxon>Bacillota</taxon>
        <taxon>Bacilli</taxon>
        <taxon>Bacillales</taxon>
        <taxon>Bacillaceae</taxon>
        <taxon>Pontibacillus</taxon>
    </lineage>
</organism>
<feature type="domain" description="Peptidase S11 D-Ala-D-Ala carboxypeptidase A C-terminal" evidence="17">
    <location>
        <begin position="303"/>
        <end position="414"/>
    </location>
</feature>
<dbReference type="InterPro" id="IPR015956">
    <property type="entry name" value="Peniciliin-bd_prot_C_sf"/>
</dbReference>
<dbReference type="RefSeq" id="WP_026799245.1">
    <property type="nucleotide sequence ID" value="NZ_AULI01000001.1"/>
</dbReference>
<dbReference type="PANTHER" id="PTHR21581">
    <property type="entry name" value="D-ALANYL-D-ALANINE CARBOXYPEPTIDASE"/>
    <property type="match status" value="1"/>
</dbReference>
<evidence type="ECO:0000256" key="3">
    <source>
        <dbReference type="ARBA" id="ARBA00007164"/>
    </source>
</evidence>
<feature type="binding site" evidence="14">
    <location>
        <position position="253"/>
    </location>
    <ligand>
        <name>substrate</name>
    </ligand>
</feature>
<dbReference type="Pfam" id="PF00768">
    <property type="entry name" value="Peptidase_S11"/>
    <property type="match status" value="1"/>
</dbReference>
<evidence type="ECO:0000256" key="16">
    <source>
        <dbReference type="SAM" id="SignalP"/>
    </source>
</evidence>
<evidence type="ECO:0000256" key="10">
    <source>
        <dbReference type="ARBA" id="ARBA00022984"/>
    </source>
</evidence>
<proteinExistence type="inferred from homology"/>
<dbReference type="UniPathway" id="UPA00219"/>
<evidence type="ECO:0000256" key="13">
    <source>
        <dbReference type="PIRSR" id="PIRSR618044-1"/>
    </source>
</evidence>
<dbReference type="eggNOG" id="COG1686">
    <property type="taxonomic scope" value="Bacteria"/>
</dbReference>
<dbReference type="AlphaFoldDB" id="A0A0A5GQZ6"/>
<dbReference type="EC" id="3.4.16.4" evidence="4"/>
<dbReference type="Gene3D" id="3.40.710.10">
    <property type="entry name" value="DD-peptidase/beta-lactamase superfamily"/>
    <property type="match status" value="1"/>
</dbReference>
<keyword evidence="19" id="KW-1185">Reference proteome</keyword>
<keyword evidence="9" id="KW-0133">Cell shape</keyword>
<dbReference type="GO" id="GO:0006508">
    <property type="term" value="P:proteolysis"/>
    <property type="evidence" value="ECO:0007669"/>
    <property type="project" value="UniProtKB-KW"/>
</dbReference>
<evidence type="ECO:0000313" key="19">
    <source>
        <dbReference type="Proteomes" id="UP000030528"/>
    </source>
</evidence>
<sequence length="444" mass="48863">MRRMKSPFIITVLLLVTLTSAMVKPASTYAASVDVEAESAILVDSETGKVLFEKQADVALPPASMTKMMTEYLVLEAIEDGKIAWDTTTQISDYPYSISANTTFSGFGLKQSKDYTVEELYDAMAIFSDNAASIALAELIAGTEGEFVKLMNQKADEMGLGDASFVNSTGLNNTDLGDNYPEGTEPDGTTYMSAESVALLAYYLINDYPDALEISSQPTLTFEDRTADNWNWMLPDSSGQLQQYAYDGVDGLKTGYTDLAGYTFAGTAERGGQRYITVVMRTDSKGARFNETAKLLDYGFNQFQTTELFDKGYQKEDEATLPVAKGKKDEVQVATNEALEAVIKKGEKDQYNAVYEIDESILNEDGKVTAPISKGDKVGTMTVEYTGSDQYSYINDEAKESVTIDLVAQEDVEKSNWFVLMFQSIFGFFGDIFSSVVDTVKGWF</sequence>
<feature type="active site" description="Proton acceptor" evidence="13">
    <location>
        <position position="67"/>
    </location>
</feature>
<evidence type="ECO:0000259" key="17">
    <source>
        <dbReference type="SMART" id="SM00936"/>
    </source>
</evidence>
<evidence type="ECO:0000256" key="14">
    <source>
        <dbReference type="PIRSR" id="PIRSR618044-2"/>
    </source>
</evidence>
<comment type="similarity">
    <text evidence="3 15">Belongs to the peptidase S11 family.</text>
</comment>
<evidence type="ECO:0000256" key="4">
    <source>
        <dbReference type="ARBA" id="ARBA00012448"/>
    </source>
</evidence>
<dbReference type="PRINTS" id="PR00725">
    <property type="entry name" value="DADACBPTASE1"/>
</dbReference>
<dbReference type="SMART" id="SM00936">
    <property type="entry name" value="PBP5_C"/>
    <property type="match status" value="1"/>
</dbReference>
<dbReference type="STRING" id="1385510.GCA_000425205_00453"/>
<keyword evidence="10" id="KW-0573">Peptidoglycan synthesis</keyword>
<evidence type="ECO:0000256" key="8">
    <source>
        <dbReference type="ARBA" id="ARBA00022801"/>
    </source>
</evidence>
<evidence type="ECO:0000256" key="1">
    <source>
        <dbReference type="ARBA" id="ARBA00003217"/>
    </source>
</evidence>
<reference evidence="18 19" key="1">
    <citation type="submission" date="2013-08" db="EMBL/GenBank/DDBJ databases">
        <authorList>
            <person name="Huang J."/>
            <person name="Wang G."/>
        </authorList>
    </citation>
    <scope>NUCLEOTIDE SEQUENCE [LARGE SCALE GENOMIC DNA]</scope>
    <source>
        <strain evidence="18 19">JSM 076056</strain>
    </source>
</reference>
<keyword evidence="7 16" id="KW-0732">Signal</keyword>
<evidence type="ECO:0000256" key="5">
    <source>
        <dbReference type="ARBA" id="ARBA00022645"/>
    </source>
</evidence>